<protein>
    <submittedName>
        <fullName evidence="1">Uncharacterized protein</fullName>
    </submittedName>
</protein>
<evidence type="ECO:0000313" key="1">
    <source>
        <dbReference type="EMBL" id="MTH60423.1"/>
    </source>
</evidence>
<evidence type="ECO:0000313" key="2">
    <source>
        <dbReference type="Proteomes" id="UP000449846"/>
    </source>
</evidence>
<comment type="caution">
    <text evidence="1">The sequence shown here is derived from an EMBL/GenBank/DDBJ whole genome shotgun (WGS) entry which is preliminary data.</text>
</comment>
<dbReference type="AlphaFoldDB" id="A0A844HJS0"/>
<sequence length="150" mass="15819">MADDDASGYSAALRSADLVDRNSSDLLPAQLAAHHAAKGAGDHNAPGNLVEEFTDGCGELRMMASSLKKRPVSLLQNYVIRRLGRHQGLAWLDTQALDAAIRAAEMLGTLAEFGSGGHLDDQSETERDVASISAVRITASGQVRMLSSSA</sequence>
<name>A0A844HJS0_9RHOB</name>
<dbReference type="RefSeq" id="WP_155040363.1">
    <property type="nucleotide sequence ID" value="NZ_JBHGCD010000015.1"/>
</dbReference>
<dbReference type="EMBL" id="WMIG01000007">
    <property type="protein sequence ID" value="MTH60423.1"/>
    <property type="molecule type" value="Genomic_DNA"/>
</dbReference>
<organism evidence="1 2">
    <name type="scientific">Paracoccus litorisediminis</name>
    <dbReference type="NCBI Taxonomy" id="2006130"/>
    <lineage>
        <taxon>Bacteria</taxon>
        <taxon>Pseudomonadati</taxon>
        <taxon>Pseudomonadota</taxon>
        <taxon>Alphaproteobacteria</taxon>
        <taxon>Rhodobacterales</taxon>
        <taxon>Paracoccaceae</taxon>
        <taxon>Paracoccus</taxon>
    </lineage>
</organism>
<accession>A0A844HJS0</accession>
<gene>
    <name evidence="1" type="ORF">GL300_14495</name>
</gene>
<keyword evidence="2" id="KW-1185">Reference proteome</keyword>
<dbReference type="OrthoDB" id="7595282at2"/>
<proteinExistence type="predicted"/>
<reference evidence="1 2" key="1">
    <citation type="submission" date="2019-11" db="EMBL/GenBank/DDBJ databases">
        <authorList>
            <person name="Dong K."/>
        </authorList>
    </citation>
    <scope>NUCLEOTIDE SEQUENCE [LARGE SCALE GENOMIC DNA]</scope>
    <source>
        <strain evidence="1 2">NBRC 112902</strain>
    </source>
</reference>
<dbReference type="Proteomes" id="UP000449846">
    <property type="component" value="Unassembled WGS sequence"/>
</dbReference>